<evidence type="ECO:0000313" key="3">
    <source>
        <dbReference type="RefSeq" id="XP_011091990.1"/>
    </source>
</evidence>
<dbReference type="CDD" id="cd22162">
    <property type="entry name" value="F-box_AtSKIP3-like"/>
    <property type="match status" value="1"/>
</dbReference>
<proteinExistence type="predicted"/>
<dbReference type="PANTHER" id="PTHR32278:SF111">
    <property type="entry name" value="F-BOX PROTEIN PP2-B12-RELATED"/>
    <property type="match status" value="1"/>
</dbReference>
<dbReference type="KEGG" id="sind:105172303"/>
<protein>
    <submittedName>
        <fullName evidence="3">F-box protein PP2-B1-like</fullName>
    </submittedName>
</protein>
<dbReference type="GeneID" id="105172303"/>
<evidence type="ECO:0000313" key="2">
    <source>
        <dbReference type="Proteomes" id="UP000504604"/>
    </source>
</evidence>
<reference evidence="3" key="1">
    <citation type="submission" date="2025-08" db="UniProtKB">
        <authorList>
            <consortium name="RefSeq"/>
        </authorList>
    </citation>
    <scope>IDENTIFICATION</scope>
</reference>
<dbReference type="Proteomes" id="UP000504604">
    <property type="component" value="Linkage group LG10"/>
</dbReference>
<evidence type="ECO:0000256" key="1">
    <source>
        <dbReference type="SAM" id="MobiDB-lite"/>
    </source>
</evidence>
<dbReference type="OrthoDB" id="1918565at2759"/>
<feature type="region of interest" description="Disordered" evidence="1">
    <location>
        <begin position="231"/>
        <end position="255"/>
    </location>
</feature>
<organism evidence="2 3">
    <name type="scientific">Sesamum indicum</name>
    <name type="common">Oriental sesame</name>
    <name type="synonym">Sesamum orientale</name>
    <dbReference type="NCBI Taxonomy" id="4182"/>
    <lineage>
        <taxon>Eukaryota</taxon>
        <taxon>Viridiplantae</taxon>
        <taxon>Streptophyta</taxon>
        <taxon>Embryophyta</taxon>
        <taxon>Tracheophyta</taxon>
        <taxon>Spermatophyta</taxon>
        <taxon>Magnoliopsida</taxon>
        <taxon>eudicotyledons</taxon>
        <taxon>Gunneridae</taxon>
        <taxon>Pentapetalae</taxon>
        <taxon>asterids</taxon>
        <taxon>lamiids</taxon>
        <taxon>Lamiales</taxon>
        <taxon>Pedaliaceae</taxon>
        <taxon>Sesamum</taxon>
    </lineage>
</organism>
<dbReference type="RefSeq" id="XP_011091990.1">
    <property type="nucleotide sequence ID" value="XM_011093688.1"/>
</dbReference>
<dbReference type="SUPFAM" id="SSF81383">
    <property type="entry name" value="F-box domain"/>
    <property type="match status" value="1"/>
</dbReference>
<keyword evidence="2" id="KW-1185">Reference proteome</keyword>
<dbReference type="PANTHER" id="PTHR32278">
    <property type="entry name" value="F-BOX DOMAIN-CONTAINING PROTEIN"/>
    <property type="match status" value="1"/>
</dbReference>
<dbReference type="InterPro" id="IPR025886">
    <property type="entry name" value="PP2-like"/>
</dbReference>
<dbReference type="InterPro" id="IPR036047">
    <property type="entry name" value="F-box-like_dom_sf"/>
</dbReference>
<gene>
    <name evidence="3" type="primary">LOC105172303</name>
</gene>
<sequence length="264" mass="30507">MAVQSCGDIQALLEDCIANVLSLTSPKDASWMSVVASKVRAASQSDVVWSRFLPSDYREIVSRAVDGYDWLLDGSRSKDIYLHLCDHPILIDGGRKSFSLEKWSGKKCFMLAARELFIARADTPQKFPEVAELPDVCWFEIRAKIDTNLLSHDTNYALYLVFTRRSRFFRLPARSQVLILGHEAQKRTVCIHPERELTGRRMGLYYHRPPRDDDDEDEYIQIRREDDVYEGPYAEFPGDRKYPKQRDDGLDGSRVGRVHCQERI</sequence>
<dbReference type="AlphaFoldDB" id="A0A6I9TXI0"/>
<dbReference type="InParanoid" id="A0A6I9TXI0"/>
<name>A0A6I9TXI0_SESIN</name>
<feature type="compositionally biased region" description="Basic and acidic residues" evidence="1">
    <location>
        <begin position="237"/>
        <end position="251"/>
    </location>
</feature>
<dbReference type="Pfam" id="PF14299">
    <property type="entry name" value="PP2"/>
    <property type="match status" value="1"/>
</dbReference>
<dbReference type="FunCoup" id="A0A6I9TXI0">
    <property type="interactions" value="1069"/>
</dbReference>
<accession>A0A6I9TXI0</accession>